<feature type="transmembrane region" description="Helical" evidence="1">
    <location>
        <begin position="72"/>
        <end position="93"/>
    </location>
</feature>
<protein>
    <submittedName>
        <fullName evidence="2">Rod shape-determining protein MreD</fullName>
    </submittedName>
</protein>
<proteinExistence type="predicted"/>
<dbReference type="EMBL" id="CADCTQ010000200">
    <property type="protein sequence ID" value="CAA9256131.1"/>
    <property type="molecule type" value="Genomic_DNA"/>
</dbReference>
<reference evidence="2" key="1">
    <citation type="submission" date="2020-02" db="EMBL/GenBank/DDBJ databases">
        <authorList>
            <person name="Meier V. D."/>
        </authorList>
    </citation>
    <scope>NUCLEOTIDE SEQUENCE</scope>
    <source>
        <strain evidence="2">AVDCRST_MAG56</strain>
    </source>
</reference>
<keyword evidence="1" id="KW-0812">Transmembrane</keyword>
<feature type="transmembrane region" description="Helical" evidence="1">
    <location>
        <begin position="6"/>
        <end position="24"/>
    </location>
</feature>
<dbReference type="AlphaFoldDB" id="A0A6J4IPQ6"/>
<sequence>MSSRDIIIQVLNFFLFVTAQILLVRNFVLFDTAFCFIYVAFILLLPLEIGPALILFLAFGSGLLVDLFYDTLGIHAAASVLIAFLRPQVVKVITPRGGYEASMNVSAKSMGLDWFIPYAFTLIFIHHATLFFIEASNWGLFWPTLIKAVCSTLFTGILLLILQYFKK</sequence>
<evidence type="ECO:0000256" key="1">
    <source>
        <dbReference type="SAM" id="Phobius"/>
    </source>
</evidence>
<organism evidence="2">
    <name type="scientific">uncultured Cytophagales bacterium</name>
    <dbReference type="NCBI Taxonomy" id="158755"/>
    <lineage>
        <taxon>Bacteria</taxon>
        <taxon>Pseudomonadati</taxon>
        <taxon>Bacteroidota</taxon>
        <taxon>Sphingobacteriia</taxon>
        <taxon>Sphingobacteriales</taxon>
        <taxon>environmental samples</taxon>
    </lineage>
</organism>
<gene>
    <name evidence="2" type="ORF">AVDCRST_MAG56-2217</name>
</gene>
<feature type="transmembrane region" description="Helical" evidence="1">
    <location>
        <begin position="114"/>
        <end position="133"/>
    </location>
</feature>
<keyword evidence="1" id="KW-0472">Membrane</keyword>
<name>A0A6J4IPQ6_9SPHI</name>
<accession>A0A6J4IPQ6</accession>
<keyword evidence="1" id="KW-1133">Transmembrane helix</keyword>
<feature type="transmembrane region" description="Helical" evidence="1">
    <location>
        <begin position="36"/>
        <end position="60"/>
    </location>
</feature>
<feature type="transmembrane region" description="Helical" evidence="1">
    <location>
        <begin position="145"/>
        <end position="165"/>
    </location>
</feature>
<evidence type="ECO:0000313" key="2">
    <source>
        <dbReference type="EMBL" id="CAA9256131.1"/>
    </source>
</evidence>